<keyword evidence="1" id="KW-0175">Coiled coil</keyword>
<proteinExistence type="predicted"/>
<dbReference type="Proteomes" id="UP001159427">
    <property type="component" value="Unassembled WGS sequence"/>
</dbReference>
<gene>
    <name evidence="3" type="ORF">PEVE_00003837</name>
</gene>
<name>A0ABN8QBL0_9CNID</name>
<keyword evidence="2" id="KW-0472">Membrane</keyword>
<accession>A0ABN8QBL0</accession>
<feature type="non-terminal residue" evidence="3">
    <location>
        <position position="1"/>
    </location>
</feature>
<comment type="caution">
    <text evidence="3">The sequence shown here is derived from an EMBL/GenBank/DDBJ whole genome shotgun (WGS) entry which is preliminary data.</text>
</comment>
<dbReference type="EMBL" id="CALNXI010001233">
    <property type="protein sequence ID" value="CAH3161147.1"/>
    <property type="molecule type" value="Genomic_DNA"/>
</dbReference>
<evidence type="ECO:0000313" key="4">
    <source>
        <dbReference type="Proteomes" id="UP001159427"/>
    </source>
</evidence>
<evidence type="ECO:0000256" key="2">
    <source>
        <dbReference type="SAM" id="Phobius"/>
    </source>
</evidence>
<reference evidence="3 4" key="1">
    <citation type="submission" date="2022-05" db="EMBL/GenBank/DDBJ databases">
        <authorList>
            <consortium name="Genoscope - CEA"/>
            <person name="William W."/>
        </authorList>
    </citation>
    <scope>NUCLEOTIDE SEQUENCE [LARGE SCALE GENOMIC DNA]</scope>
</reference>
<feature type="coiled-coil region" evidence="1">
    <location>
        <begin position="13"/>
        <end position="47"/>
    </location>
</feature>
<sequence>VQQQGPAERYIENLKLQEEVGKASRTLEKHERQIEALQSQVGEINETGRFTKAKNLVKRNWKSLLIIVLFITVAVLATIVSVYIPRSRNYVFPDESSRNKLLNLQMPLAQGKDGKSFLNFGLRFDSQLQECQNAHWKRSFPDLDYALFGYDILNGYPLATGHDPGFTHPIFLTDYTPEKQTSDCRYSVPAGLVVVPDVSCETTFSSKIIRNRLEMSQSLEAAANVEGARLSYLQ</sequence>
<keyword evidence="4" id="KW-1185">Reference proteome</keyword>
<evidence type="ECO:0000313" key="3">
    <source>
        <dbReference type="EMBL" id="CAH3161147.1"/>
    </source>
</evidence>
<keyword evidence="2" id="KW-1133">Transmembrane helix</keyword>
<evidence type="ECO:0000256" key="1">
    <source>
        <dbReference type="SAM" id="Coils"/>
    </source>
</evidence>
<keyword evidence="2" id="KW-0812">Transmembrane</keyword>
<protein>
    <recommendedName>
        <fullName evidence="5">V-SNARE coiled-coil homology domain-containing protein</fullName>
    </recommendedName>
</protein>
<evidence type="ECO:0008006" key="5">
    <source>
        <dbReference type="Google" id="ProtNLM"/>
    </source>
</evidence>
<organism evidence="3 4">
    <name type="scientific">Porites evermanni</name>
    <dbReference type="NCBI Taxonomy" id="104178"/>
    <lineage>
        <taxon>Eukaryota</taxon>
        <taxon>Metazoa</taxon>
        <taxon>Cnidaria</taxon>
        <taxon>Anthozoa</taxon>
        <taxon>Hexacorallia</taxon>
        <taxon>Scleractinia</taxon>
        <taxon>Fungiina</taxon>
        <taxon>Poritidae</taxon>
        <taxon>Porites</taxon>
    </lineage>
</organism>
<feature type="transmembrane region" description="Helical" evidence="2">
    <location>
        <begin position="64"/>
        <end position="84"/>
    </location>
</feature>